<dbReference type="InterPro" id="IPR000847">
    <property type="entry name" value="LysR_HTH_N"/>
</dbReference>
<keyword evidence="3" id="KW-0238">DNA-binding</keyword>
<dbReference type="EMBL" id="CP034951">
    <property type="protein sequence ID" value="QAA82018.1"/>
    <property type="molecule type" value="Genomic_DNA"/>
</dbReference>
<dbReference type="Pfam" id="PF00126">
    <property type="entry name" value="HTH_1"/>
    <property type="match status" value="1"/>
</dbReference>
<evidence type="ECO:0000259" key="5">
    <source>
        <dbReference type="PROSITE" id="PS50931"/>
    </source>
</evidence>
<comment type="similarity">
    <text evidence="1">Belongs to the LysR transcriptional regulatory family.</text>
</comment>
<evidence type="ECO:0000256" key="1">
    <source>
        <dbReference type="ARBA" id="ARBA00009437"/>
    </source>
</evidence>
<dbReference type="Pfam" id="PF03466">
    <property type="entry name" value="LysR_substrate"/>
    <property type="match status" value="1"/>
</dbReference>
<dbReference type="InterPro" id="IPR005119">
    <property type="entry name" value="LysR_subst-bd"/>
</dbReference>
<feature type="domain" description="HTH lysR-type" evidence="5">
    <location>
        <begin position="1"/>
        <end position="57"/>
    </location>
</feature>
<dbReference type="PROSITE" id="PS50931">
    <property type="entry name" value="HTH_LYSR"/>
    <property type="match status" value="1"/>
</dbReference>
<dbReference type="Gene3D" id="3.40.190.290">
    <property type="match status" value="1"/>
</dbReference>
<evidence type="ECO:0000313" key="6">
    <source>
        <dbReference type="EMBL" id="QAA82018.1"/>
    </source>
</evidence>
<dbReference type="FunFam" id="1.10.10.10:FF:000001">
    <property type="entry name" value="LysR family transcriptional regulator"/>
    <property type="match status" value="1"/>
</dbReference>
<dbReference type="GO" id="GO:0000976">
    <property type="term" value="F:transcription cis-regulatory region binding"/>
    <property type="evidence" value="ECO:0007669"/>
    <property type="project" value="TreeGrafter"/>
</dbReference>
<sequence length="298" mass="33974">MDFRLKVFRTVAEQLSFTKAAKILFVSQPAVTKHINELEKHFGKALFNRHGNTISLTNEGEICLDYANKILSLYESLDREFIELDGNLPSKITLAASTTIAQYILPSLLSKFKSVHPEINVSLINQNSERIEALVLAKKTDLGLVEGNTNNPLLHYEPFLKDEIVLTCRASYRKFKSSELMLEDLLTLPIILREQGSGTRIVIEKAIEAKSLNLQNFNIQMELGSTESIKNYLLYSDSFAFLSIHSIARELKDRSLTIVDIKGLEILRTFQFVGLHGNYNPTSEWMKNYLINHYNLME</sequence>
<keyword evidence="4" id="KW-0804">Transcription</keyword>
<protein>
    <submittedName>
        <fullName evidence="6">LysR family transcriptional regulator</fullName>
    </submittedName>
</protein>
<dbReference type="InterPro" id="IPR036388">
    <property type="entry name" value="WH-like_DNA-bd_sf"/>
</dbReference>
<keyword evidence="7" id="KW-1185">Reference proteome</keyword>
<evidence type="ECO:0000256" key="2">
    <source>
        <dbReference type="ARBA" id="ARBA00023015"/>
    </source>
</evidence>
<dbReference type="GO" id="GO:0003700">
    <property type="term" value="F:DNA-binding transcription factor activity"/>
    <property type="evidence" value="ECO:0007669"/>
    <property type="project" value="InterPro"/>
</dbReference>
<dbReference type="PANTHER" id="PTHR30126">
    <property type="entry name" value="HTH-TYPE TRANSCRIPTIONAL REGULATOR"/>
    <property type="match status" value="1"/>
</dbReference>
<dbReference type="KEGG" id="aev:EI546_09910"/>
<evidence type="ECO:0000256" key="4">
    <source>
        <dbReference type="ARBA" id="ARBA00023163"/>
    </source>
</evidence>
<evidence type="ECO:0000313" key="7">
    <source>
        <dbReference type="Proteomes" id="UP000285517"/>
    </source>
</evidence>
<evidence type="ECO:0000256" key="3">
    <source>
        <dbReference type="ARBA" id="ARBA00023125"/>
    </source>
</evidence>
<name>A0A410G403_9FLAO</name>
<dbReference type="OrthoDB" id="9785745at2"/>
<dbReference type="Gene3D" id="1.10.10.10">
    <property type="entry name" value="Winged helix-like DNA-binding domain superfamily/Winged helix DNA-binding domain"/>
    <property type="match status" value="1"/>
</dbReference>
<dbReference type="Proteomes" id="UP000285517">
    <property type="component" value="Chromosome"/>
</dbReference>
<dbReference type="SUPFAM" id="SSF46785">
    <property type="entry name" value="Winged helix' DNA-binding domain"/>
    <property type="match status" value="1"/>
</dbReference>
<dbReference type="PRINTS" id="PR00039">
    <property type="entry name" value="HTHLYSR"/>
</dbReference>
<organism evidence="6 7">
    <name type="scientific">Aequorivita ciconiae</name>
    <dbReference type="NCBI Taxonomy" id="2494375"/>
    <lineage>
        <taxon>Bacteria</taxon>
        <taxon>Pseudomonadati</taxon>
        <taxon>Bacteroidota</taxon>
        <taxon>Flavobacteriia</taxon>
        <taxon>Flavobacteriales</taxon>
        <taxon>Flavobacteriaceae</taxon>
        <taxon>Aequorivita</taxon>
    </lineage>
</organism>
<dbReference type="SUPFAM" id="SSF53850">
    <property type="entry name" value="Periplasmic binding protein-like II"/>
    <property type="match status" value="1"/>
</dbReference>
<proteinExistence type="inferred from homology"/>
<dbReference type="InterPro" id="IPR036390">
    <property type="entry name" value="WH_DNA-bd_sf"/>
</dbReference>
<dbReference type="PANTHER" id="PTHR30126:SF39">
    <property type="entry name" value="HTH-TYPE TRANSCRIPTIONAL REGULATOR CYSL"/>
    <property type="match status" value="1"/>
</dbReference>
<accession>A0A410G403</accession>
<dbReference type="AlphaFoldDB" id="A0A410G403"/>
<reference evidence="6 7" key="1">
    <citation type="submission" date="2019-01" db="EMBL/GenBank/DDBJ databases">
        <title>Complete genome sequencing of Aequorivita sp. H23M31.</title>
        <authorList>
            <person name="Bae J.-W."/>
        </authorList>
    </citation>
    <scope>NUCLEOTIDE SEQUENCE [LARGE SCALE GENOMIC DNA]</scope>
    <source>
        <strain evidence="6 7">H23M31</strain>
    </source>
</reference>
<keyword evidence="2" id="KW-0805">Transcription regulation</keyword>
<dbReference type="RefSeq" id="WP_128250392.1">
    <property type="nucleotide sequence ID" value="NZ_CP034951.1"/>
</dbReference>
<gene>
    <name evidence="6" type="ORF">EI546_09910</name>
</gene>